<protein>
    <submittedName>
        <fullName evidence="5">AraC family transcriptional regulator</fullName>
    </submittedName>
</protein>
<keyword evidence="2" id="KW-0238">DNA-binding</keyword>
<dbReference type="SMART" id="SM00342">
    <property type="entry name" value="HTH_ARAC"/>
    <property type="match status" value="1"/>
</dbReference>
<accession>A0ABV1HAQ7</accession>
<dbReference type="EMBL" id="JBBMEX010000002">
    <property type="protein sequence ID" value="MEQ2556776.1"/>
    <property type="molecule type" value="Genomic_DNA"/>
</dbReference>
<keyword evidence="3" id="KW-0804">Transcription</keyword>
<dbReference type="InterPro" id="IPR009057">
    <property type="entry name" value="Homeodomain-like_sf"/>
</dbReference>
<dbReference type="Pfam" id="PF12833">
    <property type="entry name" value="HTH_18"/>
    <property type="match status" value="1"/>
</dbReference>
<name>A0ABV1HAQ7_9FIRM</name>
<dbReference type="RefSeq" id="WP_353529830.1">
    <property type="nucleotide sequence ID" value="NZ_JBBMEX010000002.1"/>
</dbReference>
<dbReference type="PROSITE" id="PS01124">
    <property type="entry name" value="HTH_ARAC_FAMILY_2"/>
    <property type="match status" value="1"/>
</dbReference>
<dbReference type="InterPro" id="IPR018060">
    <property type="entry name" value="HTH_AraC"/>
</dbReference>
<dbReference type="InterPro" id="IPR018062">
    <property type="entry name" value="HTH_AraC-typ_CS"/>
</dbReference>
<reference evidence="5 6" key="1">
    <citation type="submission" date="2024-03" db="EMBL/GenBank/DDBJ databases">
        <title>Human intestinal bacterial collection.</title>
        <authorList>
            <person name="Pauvert C."/>
            <person name="Hitch T.C.A."/>
            <person name="Clavel T."/>
        </authorList>
    </citation>
    <scope>NUCLEOTIDE SEQUENCE [LARGE SCALE GENOMIC DNA]</scope>
    <source>
        <strain evidence="5 6">CLA-AA-H185</strain>
    </source>
</reference>
<evidence type="ECO:0000313" key="5">
    <source>
        <dbReference type="EMBL" id="MEQ2556776.1"/>
    </source>
</evidence>
<comment type="caution">
    <text evidence="5">The sequence shown here is derived from an EMBL/GenBank/DDBJ whole genome shotgun (WGS) entry which is preliminary data.</text>
</comment>
<dbReference type="Proteomes" id="UP001454489">
    <property type="component" value="Unassembled WGS sequence"/>
</dbReference>
<dbReference type="PANTHER" id="PTHR43280:SF2">
    <property type="entry name" value="HTH-TYPE TRANSCRIPTIONAL REGULATOR EXSA"/>
    <property type="match status" value="1"/>
</dbReference>
<feature type="domain" description="HTH araC/xylS-type" evidence="4">
    <location>
        <begin position="308"/>
        <end position="406"/>
    </location>
</feature>
<evidence type="ECO:0000313" key="6">
    <source>
        <dbReference type="Proteomes" id="UP001454489"/>
    </source>
</evidence>
<organism evidence="5 6">
    <name type="scientific">Maccoyibacter intestinihominis</name>
    <dbReference type="NCBI Taxonomy" id="3133499"/>
    <lineage>
        <taxon>Bacteria</taxon>
        <taxon>Bacillati</taxon>
        <taxon>Bacillota</taxon>
        <taxon>Clostridia</taxon>
        <taxon>Lachnospirales</taxon>
        <taxon>Lachnospiraceae</taxon>
        <taxon>Maccoyibacter</taxon>
    </lineage>
</organism>
<dbReference type="PANTHER" id="PTHR43280">
    <property type="entry name" value="ARAC-FAMILY TRANSCRIPTIONAL REGULATOR"/>
    <property type="match status" value="1"/>
</dbReference>
<sequence length="408" mass="46838">MQHEAELHFFQKLLEQFHLNFRILCDSHGTIPDPDLGLRRLLNPDTDYLLEFQRLCSHCKPQRVYKIQDEFFCHYFFFRLPEGTETAYALLGPYRLSNISTESLLENAKKLSFPDSLLLQLQLYYQSLTTVSDEQLLLTALHVLCSELFGGMDAFSIQEINKSVSSDYQPVAKRPVPSSPEETLFSMKFLEERYHKENMLIQAVSKGQIHKAEMFLHALPAKDLEPRTSDSLRNVKNYTIILNTLLRKAAEAGTVHPLHIDSLSSRFAHQIEALTSEEDAFSLQKEMAHKYCLLVKNHSMKGYSLLIRKVLTRIDSDLTADLSLKSQAELLGVNSSYLSTLFKKETGSTLTEYVNRKRVEHAIFLLNSTNLQIQEIAAACGIPDVNYFTKIFKKQVGNTPKEYREKIF</sequence>
<dbReference type="PROSITE" id="PS00041">
    <property type="entry name" value="HTH_ARAC_FAMILY_1"/>
    <property type="match status" value="1"/>
</dbReference>
<keyword evidence="1" id="KW-0805">Transcription regulation</keyword>
<dbReference type="SUPFAM" id="SSF46689">
    <property type="entry name" value="Homeodomain-like"/>
    <property type="match status" value="2"/>
</dbReference>
<evidence type="ECO:0000256" key="3">
    <source>
        <dbReference type="ARBA" id="ARBA00023163"/>
    </source>
</evidence>
<evidence type="ECO:0000256" key="2">
    <source>
        <dbReference type="ARBA" id="ARBA00023125"/>
    </source>
</evidence>
<keyword evidence="6" id="KW-1185">Reference proteome</keyword>
<dbReference type="Gene3D" id="1.10.10.60">
    <property type="entry name" value="Homeodomain-like"/>
    <property type="match status" value="2"/>
</dbReference>
<gene>
    <name evidence="5" type="ORF">WMO43_02620</name>
</gene>
<evidence type="ECO:0000256" key="1">
    <source>
        <dbReference type="ARBA" id="ARBA00023015"/>
    </source>
</evidence>
<dbReference type="InterPro" id="IPR020449">
    <property type="entry name" value="Tscrpt_reg_AraC-type_HTH"/>
</dbReference>
<proteinExistence type="predicted"/>
<evidence type="ECO:0000259" key="4">
    <source>
        <dbReference type="PROSITE" id="PS01124"/>
    </source>
</evidence>
<dbReference type="PRINTS" id="PR00032">
    <property type="entry name" value="HTHARAC"/>
</dbReference>